<dbReference type="SUPFAM" id="SSF81383">
    <property type="entry name" value="F-box domain"/>
    <property type="match status" value="1"/>
</dbReference>
<dbReference type="PANTHER" id="PTHR45463:SF8">
    <property type="entry name" value="OS09G0392200 PROTEIN"/>
    <property type="match status" value="1"/>
</dbReference>
<dbReference type="PANTHER" id="PTHR45463">
    <property type="entry name" value="OS09G0392200 PROTEIN"/>
    <property type="match status" value="1"/>
</dbReference>
<evidence type="ECO:0000313" key="1">
    <source>
        <dbReference type="EMBL" id="THG04625.1"/>
    </source>
</evidence>
<evidence type="ECO:0008006" key="3">
    <source>
        <dbReference type="Google" id="ProtNLM"/>
    </source>
</evidence>
<comment type="caution">
    <text evidence="1">The sequence shown here is derived from an EMBL/GenBank/DDBJ whole genome shotgun (WGS) entry which is preliminary data.</text>
</comment>
<organism evidence="1 2">
    <name type="scientific">Camellia sinensis var. sinensis</name>
    <name type="common">China tea</name>
    <dbReference type="NCBI Taxonomy" id="542762"/>
    <lineage>
        <taxon>Eukaryota</taxon>
        <taxon>Viridiplantae</taxon>
        <taxon>Streptophyta</taxon>
        <taxon>Embryophyta</taxon>
        <taxon>Tracheophyta</taxon>
        <taxon>Spermatophyta</taxon>
        <taxon>Magnoliopsida</taxon>
        <taxon>eudicotyledons</taxon>
        <taxon>Gunneridae</taxon>
        <taxon>Pentapetalae</taxon>
        <taxon>asterids</taxon>
        <taxon>Ericales</taxon>
        <taxon>Theaceae</taxon>
        <taxon>Camellia</taxon>
    </lineage>
</organism>
<sequence length="533" mass="61392">MHIMKLNVYSGELKAGNNSHVLLNNFTVPRFNWLSPVFLWFSVMMAMVVVVERSWWRVEDCGRCSGGGSGSHDRASGNEMMVSMVLVVMALVMVRIDMNSCLLVLKEVMVRKGKRKRRFTTCKRRRLNHRTNTDARSWANLPGDMLGMISKRLNFINNLSFGGVCKSWREELYFPVLPEYFKHFFLPEFRTVLAYSTVLSEFVLVFVQKPGEVVYFCQAGGEDWTVYSFADKPWLIMDLAGTPSLSTPYLQLVILNEELLMLDKMHSDPLPYKLDLTNMEWVRVERLGNVALFKHKNQSAIISNPSQWGWGGAIVAPYITWTYDVSTRESLTGPTHQIRQHCLVLRFIKYVVQGTCSLSINSYEENQMRRLNHRTNTDARSWANLPGDMLKAAEFHRQPLVWWCLQVMERACSLYNIFDKTKYKTMLPNLKPGEVVYYCQAGGEDWTVYSFADKPWLIMDLVGTPSLSTPYLQLVILNEELLMLDKMHSDPLTYKLDLTNMEWVRVERLGNVALFKHKNQSAIISNPSHGGAQ</sequence>
<gene>
    <name evidence="1" type="ORF">TEA_022041</name>
</gene>
<proteinExistence type="predicted"/>
<reference evidence="1 2" key="1">
    <citation type="journal article" date="2018" name="Proc. Natl. Acad. Sci. U.S.A.">
        <title>Draft genome sequence of Camellia sinensis var. sinensis provides insights into the evolution of the tea genome and tea quality.</title>
        <authorList>
            <person name="Wei C."/>
            <person name="Yang H."/>
            <person name="Wang S."/>
            <person name="Zhao J."/>
            <person name="Liu C."/>
            <person name="Gao L."/>
            <person name="Xia E."/>
            <person name="Lu Y."/>
            <person name="Tai Y."/>
            <person name="She G."/>
            <person name="Sun J."/>
            <person name="Cao H."/>
            <person name="Tong W."/>
            <person name="Gao Q."/>
            <person name="Li Y."/>
            <person name="Deng W."/>
            <person name="Jiang X."/>
            <person name="Wang W."/>
            <person name="Chen Q."/>
            <person name="Zhang S."/>
            <person name="Li H."/>
            <person name="Wu J."/>
            <person name="Wang P."/>
            <person name="Li P."/>
            <person name="Shi C."/>
            <person name="Zheng F."/>
            <person name="Jian J."/>
            <person name="Huang B."/>
            <person name="Shan D."/>
            <person name="Shi M."/>
            <person name="Fang C."/>
            <person name="Yue Y."/>
            <person name="Li F."/>
            <person name="Li D."/>
            <person name="Wei S."/>
            <person name="Han B."/>
            <person name="Jiang C."/>
            <person name="Yin Y."/>
            <person name="Xia T."/>
            <person name="Zhang Z."/>
            <person name="Bennetzen J.L."/>
            <person name="Zhao S."/>
            <person name="Wan X."/>
        </authorList>
    </citation>
    <scope>NUCLEOTIDE SEQUENCE [LARGE SCALE GENOMIC DNA]</scope>
    <source>
        <strain evidence="2">cv. Shuchazao</strain>
        <tissue evidence="1">Leaf</tissue>
    </source>
</reference>
<dbReference type="Proteomes" id="UP000306102">
    <property type="component" value="Unassembled WGS sequence"/>
</dbReference>
<dbReference type="Gene3D" id="1.20.1280.50">
    <property type="match status" value="1"/>
</dbReference>
<name>A0A4S4DNU1_CAMSN</name>
<accession>A0A4S4DNU1</accession>
<protein>
    <recommendedName>
        <fullName evidence="3">F-box domain-containing protein</fullName>
    </recommendedName>
</protein>
<dbReference type="EMBL" id="SDRB02010737">
    <property type="protein sequence ID" value="THG04625.1"/>
    <property type="molecule type" value="Genomic_DNA"/>
</dbReference>
<keyword evidence="2" id="KW-1185">Reference proteome</keyword>
<evidence type="ECO:0000313" key="2">
    <source>
        <dbReference type="Proteomes" id="UP000306102"/>
    </source>
</evidence>
<dbReference type="InterPro" id="IPR036047">
    <property type="entry name" value="F-box-like_dom_sf"/>
</dbReference>
<dbReference type="AlphaFoldDB" id="A0A4S4DNU1"/>